<name>A0A1D8PAF1_9FLAO</name>
<sequence length="813" mass="86607">MSCKDDDELYPQLGSDPKNITEIAQETPELSSLLGALTQVGLDSTLRSTATYTVFAPNNSAFSGVDVSSLSDSILTNVLLNHVITTTTPDFASTLATGYISTMATGPEETNLSLYINADNSLNFNGVASPVEGMFDIGATNGIVHVVDNVLMPPTVVDHALANPDLASLAEAVVQAELAVTLSGAGPFTVFAPTNAAFEEFLTAVNGAFGWSTLSDIPVDVLTEVLLYHVISGENIVAEMTDETTQISMQGETFAIGGTEIDDASYENANIVATDIQGVNGVVHAIDKVLLPEGVFQSVLSATLDIPQRCEDRGFTTFLEAADKVGLTETLETETLTVFAPSNDGFEALFALTENFESIADFVTEEELQVLADIVNYHLVAGELMESDLVDGQEIESVYGDTFTVDLTGEFPRLRPSFEDAIPSGIVTSNIGATNGIIHEINRAMIPDALLSALGIDTGGCEGAHPVGDPDLVFFDWDDNGAWWGSVAAENEGSISLDGSSYGRANFTTGGGGWNDMYWRNDAGTFNGAATVGTNLEDYVLKFDINTLDTPIAAGIFKFRFHSDAVDAFYDFAPWSASGEALDTEGGWISIEIPLSELGQPDFSAVNQEFGMAFDDGGTAIALNFAIDNVRFDAPGYTCGGPDPVDDVDLVFFDWDDNGAWWGAVASEGEASISLDGSNYGRANLTTGGGGWNDMFWRNDASTFNGASTVGTNIDDYVLKFDINTLDTPISAGIFKFRFHSDAVDAFYDYAPWTASGEALDTEGSWITITIPLSELGQPDFGAVNQEFGMAFDDGGVAIMLNFAIDNVRFEAL</sequence>
<dbReference type="InterPro" id="IPR050904">
    <property type="entry name" value="Adhesion/Biosynth-related"/>
</dbReference>
<dbReference type="KEGG" id="lul:LPB138_13125"/>
<feature type="domain" description="FAS1" evidence="1">
    <location>
        <begin position="302"/>
        <end position="445"/>
    </location>
</feature>
<dbReference type="Pfam" id="PF18329">
    <property type="entry name" value="SGBP_B_XBD"/>
    <property type="match status" value="2"/>
</dbReference>
<dbReference type="EMBL" id="CP017478">
    <property type="protein sequence ID" value="AOW21560.1"/>
    <property type="molecule type" value="Genomic_DNA"/>
</dbReference>
<protein>
    <recommendedName>
        <fullName evidence="1">FAS1 domain-containing protein</fullName>
    </recommendedName>
</protein>
<dbReference type="Gene3D" id="2.60.120.430">
    <property type="entry name" value="Galactose-binding lectin"/>
    <property type="match status" value="1"/>
</dbReference>
<dbReference type="FunFam" id="2.30.180.10:FF:000032">
    <property type="entry name" value="Fasciclin domain-containing protein, putative"/>
    <property type="match status" value="1"/>
</dbReference>
<dbReference type="Pfam" id="PF02469">
    <property type="entry name" value="Fasciclin"/>
    <property type="match status" value="3"/>
</dbReference>
<dbReference type="AlphaFoldDB" id="A0A1D8PAF1"/>
<dbReference type="GO" id="GO:0005615">
    <property type="term" value="C:extracellular space"/>
    <property type="evidence" value="ECO:0007669"/>
    <property type="project" value="TreeGrafter"/>
</dbReference>
<feature type="domain" description="FAS1" evidence="1">
    <location>
        <begin position="153"/>
        <end position="290"/>
    </location>
</feature>
<evidence type="ECO:0000313" key="2">
    <source>
        <dbReference type="EMBL" id="AOW21560.1"/>
    </source>
</evidence>
<dbReference type="Proteomes" id="UP000176050">
    <property type="component" value="Chromosome"/>
</dbReference>
<accession>A0A1D8PAF1</accession>
<dbReference type="SUPFAM" id="SSF82153">
    <property type="entry name" value="FAS1 domain"/>
    <property type="match status" value="3"/>
</dbReference>
<evidence type="ECO:0000313" key="3">
    <source>
        <dbReference type="Proteomes" id="UP000176050"/>
    </source>
</evidence>
<dbReference type="PANTHER" id="PTHR10900:SF77">
    <property type="entry name" value="FI19380P1"/>
    <property type="match status" value="1"/>
</dbReference>
<dbReference type="InterPro" id="IPR036378">
    <property type="entry name" value="FAS1_dom_sf"/>
</dbReference>
<organism evidence="2 3">
    <name type="scientific">Urechidicola croceus</name>
    <dbReference type="NCBI Taxonomy" id="1850246"/>
    <lineage>
        <taxon>Bacteria</taxon>
        <taxon>Pseudomonadati</taxon>
        <taxon>Bacteroidota</taxon>
        <taxon>Flavobacteriia</taxon>
        <taxon>Flavobacteriales</taxon>
        <taxon>Flavobacteriaceae</taxon>
        <taxon>Urechidicola</taxon>
    </lineage>
</organism>
<dbReference type="GO" id="GO:0030247">
    <property type="term" value="F:polysaccharide binding"/>
    <property type="evidence" value="ECO:0007669"/>
    <property type="project" value="InterPro"/>
</dbReference>
<dbReference type="InterPro" id="IPR000782">
    <property type="entry name" value="FAS1_domain"/>
</dbReference>
<dbReference type="STRING" id="1850246.LPB138_13125"/>
<gene>
    <name evidence="2" type="ORF">LPB138_13125</name>
</gene>
<reference evidence="2 3" key="1">
    <citation type="submission" date="2016-10" db="EMBL/GenBank/DDBJ databases">
        <title>Lutibacter sp. LPB0138, isolated from marine gastropod.</title>
        <authorList>
            <person name="Kim E."/>
            <person name="Yi H."/>
        </authorList>
    </citation>
    <scope>NUCLEOTIDE SEQUENCE [LARGE SCALE GENOMIC DNA]</scope>
    <source>
        <strain evidence="2 3">LPB0138</strain>
    </source>
</reference>
<dbReference type="InterPro" id="IPR008979">
    <property type="entry name" value="Galactose-bd-like_sf"/>
</dbReference>
<dbReference type="Gene3D" id="2.30.180.10">
    <property type="entry name" value="FAS1 domain"/>
    <property type="match status" value="3"/>
</dbReference>
<dbReference type="SUPFAM" id="SSF49785">
    <property type="entry name" value="Galactose-binding domain-like"/>
    <property type="match status" value="1"/>
</dbReference>
<dbReference type="InterPro" id="IPR040475">
    <property type="entry name" value="SGBP_B_XBD"/>
</dbReference>
<proteinExistence type="predicted"/>
<dbReference type="SMART" id="SM00554">
    <property type="entry name" value="FAS1"/>
    <property type="match status" value="3"/>
</dbReference>
<evidence type="ECO:0000259" key="1">
    <source>
        <dbReference type="PROSITE" id="PS50213"/>
    </source>
</evidence>
<keyword evidence="3" id="KW-1185">Reference proteome</keyword>
<dbReference type="PROSITE" id="PS50213">
    <property type="entry name" value="FAS1"/>
    <property type="match status" value="3"/>
</dbReference>
<feature type="domain" description="FAS1" evidence="1">
    <location>
        <begin position="17"/>
        <end position="151"/>
    </location>
</feature>
<dbReference type="PANTHER" id="PTHR10900">
    <property type="entry name" value="PERIOSTIN-RELATED"/>
    <property type="match status" value="1"/>
</dbReference>